<keyword evidence="10" id="KW-1185">Reference proteome</keyword>
<dbReference type="GO" id="GO:0005829">
    <property type="term" value="C:cytosol"/>
    <property type="evidence" value="ECO:0007669"/>
    <property type="project" value="TreeGrafter"/>
</dbReference>
<evidence type="ECO:0000256" key="1">
    <source>
        <dbReference type="ARBA" id="ARBA00010630"/>
    </source>
</evidence>
<name>A0A8H4R491_9AGAR</name>
<sequence>MAATTRLLTSSVSEYLPTYSGSFDPRQKVYKGFLTPDSAPILLKHRFKKGYRHATLDTTLTKARVAGEARALLKCLRAGVNVPGVRMVDASEGLLGIEWIDGQSVKKLLPSGAQEEEEGDTPQVADVELSLESFNISIGEEVLVANVKIVIEYGVDDLMQLIGTELAKMHLADIIHGDLTTSNMMLRRTSAEDAGPELVLIDFGLSYHSTLIEDKAVDLYVLERAFASTHPDSEPMFTSVLAAYAKRMGKEWPVLRRRLDDGEMSIFSGRIMVLMAMVISSS</sequence>
<evidence type="ECO:0000313" key="9">
    <source>
        <dbReference type="EMBL" id="KAF4622128.1"/>
    </source>
</evidence>
<evidence type="ECO:0000256" key="7">
    <source>
        <dbReference type="ARBA" id="ARBA00047899"/>
    </source>
</evidence>
<dbReference type="EMBL" id="JAACJL010000002">
    <property type="protein sequence ID" value="KAF4622128.1"/>
    <property type="molecule type" value="Genomic_DNA"/>
</dbReference>
<keyword evidence="5" id="KW-0418">Kinase</keyword>
<gene>
    <name evidence="9" type="ORF">D9613_009468</name>
</gene>
<comment type="similarity">
    <text evidence="1">Belongs to the protein kinase superfamily. BUD32 family.</text>
</comment>
<comment type="catalytic activity">
    <reaction evidence="7">
        <text>L-threonyl-[protein] + ATP = O-phospho-L-threonyl-[protein] + ADP + H(+)</text>
        <dbReference type="Rhea" id="RHEA:46608"/>
        <dbReference type="Rhea" id="RHEA-COMP:11060"/>
        <dbReference type="Rhea" id="RHEA-COMP:11605"/>
        <dbReference type="ChEBI" id="CHEBI:15378"/>
        <dbReference type="ChEBI" id="CHEBI:30013"/>
        <dbReference type="ChEBI" id="CHEBI:30616"/>
        <dbReference type="ChEBI" id="CHEBI:61977"/>
        <dbReference type="ChEBI" id="CHEBI:456216"/>
        <dbReference type="EC" id="2.7.11.1"/>
    </reaction>
</comment>
<reference evidence="9 10" key="1">
    <citation type="submission" date="2019-12" db="EMBL/GenBank/DDBJ databases">
        <authorList>
            <person name="Floudas D."/>
            <person name="Bentzer J."/>
            <person name="Ahren D."/>
            <person name="Johansson T."/>
            <person name="Persson P."/>
            <person name="Tunlid A."/>
        </authorList>
    </citation>
    <scope>NUCLEOTIDE SEQUENCE [LARGE SCALE GENOMIC DNA]</scope>
    <source>
        <strain evidence="9 10">CBS 102.39</strain>
    </source>
</reference>
<dbReference type="PANTHER" id="PTHR12209">
    <property type="entry name" value="NON-SPECIFIC SERINE/THREONINE PROTEIN KINASE"/>
    <property type="match status" value="1"/>
</dbReference>
<proteinExistence type="inferred from homology"/>
<keyword evidence="4" id="KW-0547">Nucleotide-binding</keyword>
<dbReference type="AlphaFoldDB" id="A0A8H4R491"/>
<dbReference type="GO" id="GO:0005524">
    <property type="term" value="F:ATP binding"/>
    <property type="evidence" value="ECO:0007669"/>
    <property type="project" value="UniProtKB-KW"/>
</dbReference>
<dbReference type="SUPFAM" id="SSF56112">
    <property type="entry name" value="Protein kinase-like (PK-like)"/>
    <property type="match status" value="1"/>
</dbReference>
<comment type="catalytic activity">
    <reaction evidence="8">
        <text>L-seryl-[protein] + ATP = O-phospho-L-seryl-[protein] + ADP + H(+)</text>
        <dbReference type="Rhea" id="RHEA:17989"/>
        <dbReference type="Rhea" id="RHEA-COMP:9863"/>
        <dbReference type="Rhea" id="RHEA-COMP:11604"/>
        <dbReference type="ChEBI" id="CHEBI:15378"/>
        <dbReference type="ChEBI" id="CHEBI:29999"/>
        <dbReference type="ChEBI" id="CHEBI:30616"/>
        <dbReference type="ChEBI" id="CHEBI:83421"/>
        <dbReference type="ChEBI" id="CHEBI:456216"/>
        <dbReference type="EC" id="2.7.11.1"/>
    </reaction>
</comment>
<organism evidence="9 10">
    <name type="scientific">Agrocybe pediades</name>
    <dbReference type="NCBI Taxonomy" id="84607"/>
    <lineage>
        <taxon>Eukaryota</taxon>
        <taxon>Fungi</taxon>
        <taxon>Dikarya</taxon>
        <taxon>Basidiomycota</taxon>
        <taxon>Agaricomycotina</taxon>
        <taxon>Agaricomycetes</taxon>
        <taxon>Agaricomycetidae</taxon>
        <taxon>Agaricales</taxon>
        <taxon>Agaricineae</taxon>
        <taxon>Strophariaceae</taxon>
        <taxon>Agrocybe</taxon>
    </lineage>
</organism>
<evidence type="ECO:0000256" key="4">
    <source>
        <dbReference type="ARBA" id="ARBA00022741"/>
    </source>
</evidence>
<evidence type="ECO:0000256" key="3">
    <source>
        <dbReference type="ARBA" id="ARBA00022679"/>
    </source>
</evidence>
<evidence type="ECO:0000256" key="8">
    <source>
        <dbReference type="ARBA" id="ARBA00048679"/>
    </source>
</evidence>
<evidence type="ECO:0000256" key="6">
    <source>
        <dbReference type="ARBA" id="ARBA00022840"/>
    </source>
</evidence>
<dbReference type="InterPro" id="IPR011009">
    <property type="entry name" value="Kinase-like_dom_sf"/>
</dbReference>
<dbReference type="EC" id="2.7.11.1" evidence="2"/>
<dbReference type="InterPro" id="IPR008266">
    <property type="entry name" value="Tyr_kinase_AS"/>
</dbReference>
<dbReference type="Proteomes" id="UP000521872">
    <property type="component" value="Unassembled WGS sequence"/>
</dbReference>
<dbReference type="Pfam" id="PF06293">
    <property type="entry name" value="Kdo"/>
    <property type="match status" value="1"/>
</dbReference>
<dbReference type="GO" id="GO:0070525">
    <property type="term" value="P:tRNA threonylcarbamoyladenosine metabolic process"/>
    <property type="evidence" value="ECO:0007669"/>
    <property type="project" value="TreeGrafter"/>
</dbReference>
<dbReference type="PROSITE" id="PS00109">
    <property type="entry name" value="PROTEIN_KINASE_TYR"/>
    <property type="match status" value="1"/>
</dbReference>
<dbReference type="PANTHER" id="PTHR12209:SF0">
    <property type="entry name" value="EKC_KEOPS COMPLEX SUBUNIT TP53RK"/>
    <property type="match status" value="1"/>
</dbReference>
<dbReference type="GO" id="GO:0005634">
    <property type="term" value="C:nucleus"/>
    <property type="evidence" value="ECO:0007669"/>
    <property type="project" value="TreeGrafter"/>
</dbReference>
<keyword evidence="6" id="KW-0067">ATP-binding</keyword>
<accession>A0A8H4R491</accession>
<dbReference type="GO" id="GO:0004674">
    <property type="term" value="F:protein serine/threonine kinase activity"/>
    <property type="evidence" value="ECO:0007669"/>
    <property type="project" value="UniProtKB-EC"/>
</dbReference>
<dbReference type="Gene3D" id="1.10.510.10">
    <property type="entry name" value="Transferase(Phosphotransferase) domain 1"/>
    <property type="match status" value="1"/>
</dbReference>
<dbReference type="GO" id="GO:0000408">
    <property type="term" value="C:EKC/KEOPS complex"/>
    <property type="evidence" value="ECO:0007669"/>
    <property type="project" value="TreeGrafter"/>
</dbReference>
<keyword evidence="3" id="KW-0808">Transferase</keyword>
<comment type="caution">
    <text evidence="9">The sequence shown here is derived from an EMBL/GenBank/DDBJ whole genome shotgun (WGS) entry which is preliminary data.</text>
</comment>
<evidence type="ECO:0000256" key="5">
    <source>
        <dbReference type="ARBA" id="ARBA00022777"/>
    </source>
</evidence>
<evidence type="ECO:0000313" key="10">
    <source>
        <dbReference type="Proteomes" id="UP000521872"/>
    </source>
</evidence>
<protein>
    <recommendedName>
        <fullName evidence="2">non-specific serine/threonine protein kinase</fullName>
        <ecNumber evidence="2">2.7.11.1</ecNumber>
    </recommendedName>
</protein>
<dbReference type="Gene3D" id="3.30.200.20">
    <property type="entry name" value="Phosphorylase Kinase, domain 1"/>
    <property type="match status" value="1"/>
</dbReference>
<evidence type="ECO:0000256" key="2">
    <source>
        <dbReference type="ARBA" id="ARBA00012513"/>
    </source>
</evidence>